<gene>
    <name evidence="2" type="ORF">M9Y10_024374</name>
</gene>
<evidence type="ECO:0000259" key="1">
    <source>
        <dbReference type="Pfam" id="PF07707"/>
    </source>
</evidence>
<dbReference type="EMBL" id="JAPFFF010000032">
    <property type="protein sequence ID" value="KAK8844509.1"/>
    <property type="molecule type" value="Genomic_DNA"/>
</dbReference>
<feature type="domain" description="BACK" evidence="1">
    <location>
        <begin position="142"/>
        <end position="215"/>
    </location>
</feature>
<comment type="caution">
    <text evidence="2">The sequence shown here is derived from an EMBL/GenBank/DDBJ whole genome shotgun (WGS) entry which is preliminary data.</text>
</comment>
<dbReference type="SUPFAM" id="SSF49785">
    <property type="entry name" value="Galactose-binding domain-like"/>
    <property type="match status" value="1"/>
</dbReference>
<dbReference type="InterPro" id="IPR008979">
    <property type="entry name" value="Galactose-bd-like_sf"/>
</dbReference>
<sequence>MSKIQLNTSCILNLPFQNYDKDFTFIVNGKEFKASSVFSDILSPKISQIHKNDPTFDRYTINTTNRGDFSIFFKLMNFNENPISKSEIPFIIEVIENLCNNSISLQIEDEPTNLSINNVLTNIQEHLKYPLFYTQKVQQEIDFISSHFYELIENQKEEIKKLDVYTLKRILENDHLQLNDEDQLLKFINSIYANDNKYSFLYETVIFKNVSCDIIQEFRQIFDYNDLSGNTWISICDRFVEEIKFEIKDKKRYKSEVRSQKGQIFLPNEHGEFSGIINYLKSQSPNNTENVVNVTASSVSSSSCSPVNLINYQSKEQYYSQYQSDQNVWVLFDFKDHQIIPTDYTIRSTNYGGKDSHYHPRNWVLEISNDNVKWDTIDKQIDCPYLNNQFVVHTFKIQHTPRKEVRYIRLRQTGVNWYNNENYLAFDSFEVYGTLI</sequence>
<name>A0ABR2HDL4_9EUKA</name>
<evidence type="ECO:0000313" key="3">
    <source>
        <dbReference type="Proteomes" id="UP001470230"/>
    </source>
</evidence>
<organism evidence="2 3">
    <name type="scientific">Tritrichomonas musculus</name>
    <dbReference type="NCBI Taxonomy" id="1915356"/>
    <lineage>
        <taxon>Eukaryota</taxon>
        <taxon>Metamonada</taxon>
        <taxon>Parabasalia</taxon>
        <taxon>Tritrichomonadida</taxon>
        <taxon>Tritrichomonadidae</taxon>
        <taxon>Tritrichomonas</taxon>
    </lineage>
</organism>
<dbReference type="Proteomes" id="UP001470230">
    <property type="component" value="Unassembled WGS sequence"/>
</dbReference>
<evidence type="ECO:0000313" key="2">
    <source>
        <dbReference type="EMBL" id="KAK8844509.1"/>
    </source>
</evidence>
<dbReference type="Pfam" id="PF07707">
    <property type="entry name" value="BACK"/>
    <property type="match status" value="1"/>
</dbReference>
<dbReference type="Gene3D" id="2.60.120.260">
    <property type="entry name" value="Galactose-binding domain-like"/>
    <property type="match status" value="1"/>
</dbReference>
<accession>A0ABR2HDL4</accession>
<protein>
    <recommendedName>
        <fullName evidence="1">BACK domain-containing protein</fullName>
    </recommendedName>
</protein>
<dbReference type="InterPro" id="IPR011705">
    <property type="entry name" value="BACK"/>
</dbReference>
<keyword evidence="3" id="KW-1185">Reference proteome</keyword>
<reference evidence="2 3" key="1">
    <citation type="submission" date="2024-04" db="EMBL/GenBank/DDBJ databases">
        <title>Tritrichomonas musculus Genome.</title>
        <authorList>
            <person name="Alves-Ferreira E."/>
            <person name="Grigg M."/>
            <person name="Lorenzi H."/>
            <person name="Galac M."/>
        </authorList>
    </citation>
    <scope>NUCLEOTIDE SEQUENCE [LARGE SCALE GENOMIC DNA]</scope>
    <source>
        <strain evidence="2 3">EAF2021</strain>
    </source>
</reference>
<proteinExistence type="predicted"/>